<feature type="transmembrane region" description="Helical" evidence="6">
    <location>
        <begin position="395"/>
        <end position="417"/>
    </location>
</feature>
<dbReference type="InterPro" id="IPR050833">
    <property type="entry name" value="Poly_Biosynth_Transport"/>
</dbReference>
<feature type="transmembrane region" description="Helical" evidence="6">
    <location>
        <begin position="336"/>
        <end position="362"/>
    </location>
</feature>
<feature type="transmembrane region" description="Helical" evidence="6">
    <location>
        <begin position="262"/>
        <end position="285"/>
    </location>
</feature>
<keyword evidence="5 6" id="KW-0472">Membrane</keyword>
<feature type="transmembrane region" description="Helical" evidence="6">
    <location>
        <begin position="227"/>
        <end position="250"/>
    </location>
</feature>
<name>A0A4S3KE15_9GAMM</name>
<protein>
    <submittedName>
        <fullName evidence="7">Polysaccharide biosynthesis protein</fullName>
    </submittedName>
</protein>
<feature type="transmembrane region" description="Helical" evidence="6">
    <location>
        <begin position="306"/>
        <end position="330"/>
    </location>
</feature>
<feature type="transmembrane region" description="Helical" evidence="6">
    <location>
        <begin position="369"/>
        <end position="389"/>
    </location>
</feature>
<dbReference type="RefSeq" id="WP_136258889.1">
    <property type="nucleotide sequence ID" value="NZ_MWIO01000031.1"/>
</dbReference>
<gene>
    <name evidence="7" type="ORF">B1991_11805</name>
</gene>
<dbReference type="Proteomes" id="UP000306317">
    <property type="component" value="Unassembled WGS sequence"/>
</dbReference>
<evidence type="ECO:0000256" key="4">
    <source>
        <dbReference type="ARBA" id="ARBA00022989"/>
    </source>
</evidence>
<feature type="transmembrane region" description="Helical" evidence="6">
    <location>
        <begin position="454"/>
        <end position="475"/>
    </location>
</feature>
<proteinExistence type="predicted"/>
<dbReference type="PANTHER" id="PTHR30250">
    <property type="entry name" value="PST FAMILY PREDICTED COLANIC ACID TRANSPORTER"/>
    <property type="match status" value="1"/>
</dbReference>
<evidence type="ECO:0000256" key="3">
    <source>
        <dbReference type="ARBA" id="ARBA00022692"/>
    </source>
</evidence>
<dbReference type="OrthoDB" id="103403at2"/>
<dbReference type="GO" id="GO:0005886">
    <property type="term" value="C:plasma membrane"/>
    <property type="evidence" value="ECO:0007669"/>
    <property type="project" value="UniProtKB-SubCell"/>
</dbReference>
<feature type="transmembrane region" description="Helical" evidence="6">
    <location>
        <begin position="178"/>
        <end position="196"/>
    </location>
</feature>
<dbReference type="PANTHER" id="PTHR30250:SF11">
    <property type="entry name" value="O-ANTIGEN TRANSPORTER-RELATED"/>
    <property type="match status" value="1"/>
</dbReference>
<keyword evidence="2" id="KW-1003">Cell membrane</keyword>
<feature type="transmembrane region" description="Helical" evidence="6">
    <location>
        <begin position="12"/>
        <end position="34"/>
    </location>
</feature>
<keyword evidence="8" id="KW-1185">Reference proteome</keyword>
<feature type="transmembrane region" description="Helical" evidence="6">
    <location>
        <begin position="156"/>
        <end position="172"/>
    </location>
</feature>
<comment type="subcellular location">
    <subcellularLocation>
        <location evidence="1">Cell membrane</location>
        <topology evidence="1">Multi-pass membrane protein</topology>
    </subcellularLocation>
</comment>
<dbReference type="EMBL" id="MWIO01000031">
    <property type="protein sequence ID" value="THD06710.1"/>
    <property type="molecule type" value="Genomic_DNA"/>
</dbReference>
<evidence type="ECO:0000256" key="1">
    <source>
        <dbReference type="ARBA" id="ARBA00004651"/>
    </source>
</evidence>
<feature type="transmembrane region" description="Helical" evidence="6">
    <location>
        <begin position="124"/>
        <end position="144"/>
    </location>
</feature>
<evidence type="ECO:0000256" key="6">
    <source>
        <dbReference type="SAM" id="Phobius"/>
    </source>
</evidence>
<keyword evidence="4 6" id="KW-1133">Transmembrane helix</keyword>
<evidence type="ECO:0000256" key="2">
    <source>
        <dbReference type="ARBA" id="ARBA00022475"/>
    </source>
</evidence>
<evidence type="ECO:0000313" key="7">
    <source>
        <dbReference type="EMBL" id="THD06710.1"/>
    </source>
</evidence>
<accession>A0A4S3KE15</accession>
<sequence>MNTRSRALRNTLFSSIGIYVEYSLGMLAAILIARQLGPQHYGIYGLFIWFAAIGVVATNSGITTGVIKFVAELRGADQHELIVPVVRYLRRMQMWHLVAVMALALVLYLLFGARFAADLHATEFVMLVVAVAMRAPYMFNIAVAKGFEAFDATAKVSLISAPLNLLMVAAAMLMGASIFWFLVVYLISGAVFLLTSRHQARRLLARHDGTQAVPDVLQQRVRRHLRIVSVTIILGFLIASDVEILFLNLFDSATSAGYFKVAYQLATGIMLLVPGVFGAVLLPMMAKAQSQGREAGGRRFVAVTSYLALLAAPVVAFGGTFSGAVIGLLYGATYAAAAPVFGWCLFACAMGTVTQGATSLLVSADRQNVVLILTIVLGVLKMLLDYVLIARFGLYGSVAAIVILLFVIAASYLTIGIRISGVQLEWLRLLRIVLAAALAAGLASLVHAAQLGPIPTLLLGAFVLTASYALLTLLLQCWSRADIAQLQSLHQRYAAGRPRPLGRLLAWAGARAWGDP</sequence>
<organism evidence="7 8">
    <name type="scientific">Rhodanobacter lindaniclasticus</name>
    <dbReference type="NCBI Taxonomy" id="75310"/>
    <lineage>
        <taxon>Bacteria</taxon>
        <taxon>Pseudomonadati</taxon>
        <taxon>Pseudomonadota</taxon>
        <taxon>Gammaproteobacteria</taxon>
        <taxon>Lysobacterales</taxon>
        <taxon>Rhodanobacteraceae</taxon>
        <taxon>Rhodanobacter</taxon>
    </lineage>
</organism>
<evidence type="ECO:0000256" key="5">
    <source>
        <dbReference type="ARBA" id="ARBA00023136"/>
    </source>
</evidence>
<keyword evidence="3 6" id="KW-0812">Transmembrane</keyword>
<feature type="transmembrane region" description="Helical" evidence="6">
    <location>
        <begin position="46"/>
        <end position="71"/>
    </location>
</feature>
<dbReference type="Pfam" id="PF01943">
    <property type="entry name" value="Polysacc_synt"/>
    <property type="match status" value="1"/>
</dbReference>
<feature type="transmembrane region" description="Helical" evidence="6">
    <location>
        <begin position="429"/>
        <end position="448"/>
    </location>
</feature>
<dbReference type="AlphaFoldDB" id="A0A4S3KE15"/>
<feature type="transmembrane region" description="Helical" evidence="6">
    <location>
        <begin position="92"/>
        <end position="112"/>
    </location>
</feature>
<evidence type="ECO:0000313" key="8">
    <source>
        <dbReference type="Proteomes" id="UP000306317"/>
    </source>
</evidence>
<dbReference type="InterPro" id="IPR002797">
    <property type="entry name" value="Polysacc_synth"/>
</dbReference>
<comment type="caution">
    <text evidence="7">The sequence shown here is derived from an EMBL/GenBank/DDBJ whole genome shotgun (WGS) entry which is preliminary data.</text>
</comment>
<reference evidence="7 8" key="1">
    <citation type="submission" date="2017-02" db="EMBL/GenBank/DDBJ databases">
        <title>Whole genome sequencing of Rhodanobacter lindaniclasticus DSM 17932.</title>
        <authorList>
            <person name="Kumar S."/>
            <person name="Patil P."/>
            <person name="Patil P.B."/>
        </authorList>
    </citation>
    <scope>NUCLEOTIDE SEQUENCE [LARGE SCALE GENOMIC DNA]</scope>
    <source>
        <strain evidence="7 8">DSM 17932</strain>
    </source>
</reference>